<dbReference type="InterPro" id="IPR011990">
    <property type="entry name" value="TPR-like_helical_dom_sf"/>
</dbReference>
<evidence type="ECO:0000256" key="1">
    <source>
        <dbReference type="PROSITE-ProRule" id="PRU00339"/>
    </source>
</evidence>
<dbReference type="GeneID" id="25392933"/>
<dbReference type="SUPFAM" id="SSF56317">
    <property type="entry name" value="Carbon-nitrogen hydrolase"/>
    <property type="match status" value="1"/>
</dbReference>
<dbReference type="PhylomeDB" id="Q8TPH6"/>
<dbReference type="InterPro" id="IPR036526">
    <property type="entry name" value="C-N_Hydrolase_sf"/>
</dbReference>
<dbReference type="Pfam" id="PF13424">
    <property type="entry name" value="TPR_12"/>
    <property type="match status" value="1"/>
</dbReference>
<dbReference type="EMBL" id="AE010299">
    <property type="protein sequence ID" value="AAM05340.1"/>
    <property type="molecule type" value="Genomic_DNA"/>
</dbReference>
<evidence type="ECO:0000313" key="2">
    <source>
        <dbReference type="EMBL" id="AAM05340.1"/>
    </source>
</evidence>
<dbReference type="Gene3D" id="3.60.110.10">
    <property type="entry name" value="Carbon-nitrogen hydrolase"/>
    <property type="match status" value="1"/>
</dbReference>
<accession>Q8TPH6</accession>
<gene>
    <name evidence="2" type="ordered locus">MA_1936</name>
</gene>
<dbReference type="EnsemblBacteria" id="AAM05340">
    <property type="protein sequence ID" value="AAM05340"/>
    <property type="gene ID" value="MA_1936"/>
</dbReference>
<protein>
    <submittedName>
        <fullName evidence="2">Uncharacterized protein</fullName>
    </submittedName>
</protein>
<dbReference type="SMART" id="SM00028">
    <property type="entry name" value="TPR"/>
    <property type="match status" value="2"/>
</dbReference>
<sequence>MQTAILITNIGVRDLGQKDTQLFNTSGEHVFEEIRKICENLDPFIEKIKESFNLEKILLFVTKQITPYPKDSICTASIVKKILSSRYGIDEQCISINEVSQNPSDYIEMLITYHSEIKKIPSDINQVFVSTTGGTPHSLFESIFKFNEKVMLLYKSQDTEEIIEYKIQNQLSSAKIEIDNENYKKALNLLEDTKKSDKCVDLQKIHYDIMNLKLKLCENQFEENPENSFLKAQISVTLEDFGIFLINVKLIEKAKKIYEREIQILQDLLNKYPENEEYLSLIGSAYYNLGYVLSELGLIEEAKQRYEESLQIHENLLEIHPENEEYQALTGSAYYNLGNLLSELGSIDEATNRYERALKVHIQFIERYPEIKQYHSSVLKNEFKLIESYFYCAENEINNQTKMMFFGEVIHMCEQYQDLFIKSDSEDERKKMLEFKIRSQIKFSFLDIEMQKKHELSAEKCDEAIKKIKKIKDEIKDVELEKLSSSAIYCFQIKKLIFQGKKFIIHKKDLQNKHYRSFVLKDVLNVIQLYFDYTETEPDTFTKMNHFKKIIHTCQQYQNHFIKNDFEDEIKFVLNAKIRSQISFSSLHIEMQKKHELRIEKCDEAIKELEQFRDEVKYEDLEKLLSFEIDSFQRKKLIFQGQKLISEAINSEPPDIHLIERAVKIFEKIKDTNQDAEKYYLMYKGYIKVENFISNKRYLSCNHIDENKEDFLRFIDELQNKIDDEIISVYKNVSILINSSNKTMRDPVEKLNMSIEYVVDNEVRLLCKHIYQELYRYLHIEKKEIVRIGTAQINFELSESFPPEIIDKEATRDKVFKVLDIATKEKVDIVCLSELCICEDWLSEIKKRYPELIIIAGSYYDQKGHNVCMVVMDSSNEVMDSSNKGQVDQNLLPPQFKITPSEFEDSSVCGLGMVPGKNINIYHETPFGKFAVLICRDFGNFCSDFKKRSDIDILFVPSFNSANGRFHQLAHDHVENSLSYVIISNTAKYGGTAIFGRMKDSYFPGLVSKGFKKKDDRTFKLCELNEGVEGVIIADFNLVYKFFSTPTPMNLDVTPLPVKHIKVVNLEGKSLEGKTLIG</sequence>
<dbReference type="PROSITE" id="PS50293">
    <property type="entry name" value="TPR_REGION"/>
    <property type="match status" value="1"/>
</dbReference>
<dbReference type="Proteomes" id="UP000002487">
    <property type="component" value="Chromosome"/>
</dbReference>
<dbReference type="HOGENOM" id="CLU_274367_0_0_2"/>
<dbReference type="RefSeq" id="WP_011021932.1">
    <property type="nucleotide sequence ID" value="NC_003552.1"/>
</dbReference>
<dbReference type="Gene3D" id="1.25.40.10">
    <property type="entry name" value="Tetratricopeptide repeat domain"/>
    <property type="match status" value="1"/>
</dbReference>
<dbReference type="STRING" id="188937.MA_1936"/>
<feature type="repeat" description="TPR" evidence="1">
    <location>
        <begin position="283"/>
        <end position="316"/>
    </location>
</feature>
<dbReference type="SUPFAM" id="SSF48452">
    <property type="entry name" value="TPR-like"/>
    <property type="match status" value="1"/>
</dbReference>
<reference evidence="2 3" key="1">
    <citation type="journal article" date="2002" name="Genome Res.">
        <title>The genome of Methanosarcina acetivorans reveals extensive metabolic and physiological diversity.</title>
        <authorList>
            <person name="Galagan J.E."/>
            <person name="Nusbaum C."/>
            <person name="Roy A."/>
            <person name="Endrizzi M.G."/>
            <person name="Macdonald P."/>
            <person name="FitzHugh W."/>
            <person name="Calvo S."/>
            <person name="Engels R."/>
            <person name="Smirnov S."/>
            <person name="Atnoor D."/>
            <person name="Brown A."/>
            <person name="Allen N."/>
            <person name="Naylor J."/>
            <person name="Stange-Thomann N."/>
            <person name="DeArellano K."/>
            <person name="Johnson R."/>
            <person name="Linton L."/>
            <person name="McEwan P."/>
            <person name="McKernan K."/>
            <person name="Talamas J."/>
            <person name="Tirrell A."/>
            <person name="Ye W."/>
            <person name="Zimmer A."/>
            <person name="Barber R.D."/>
            <person name="Cann I."/>
            <person name="Graham D.E."/>
            <person name="Grahame D.A."/>
            <person name="Guss A."/>
            <person name="Hedderich R."/>
            <person name="Ingram-Smith C."/>
            <person name="Kuettner C.H."/>
            <person name="Krzycki J.A."/>
            <person name="Leigh J.A."/>
            <person name="Li W."/>
            <person name="Liu J."/>
            <person name="Mukhopadhyay B."/>
            <person name="Reeve J.N."/>
            <person name="Smith K."/>
            <person name="Springer T.A."/>
            <person name="Umayam L.A."/>
            <person name="White O."/>
            <person name="White R.H."/>
            <person name="de Macario E.C."/>
            <person name="Ferry J.G."/>
            <person name="Jarrell K.F."/>
            <person name="Jing H."/>
            <person name="Macario A.J.L."/>
            <person name="Paulsen I."/>
            <person name="Pritchett M."/>
            <person name="Sowers K.R."/>
            <person name="Swanson R.V."/>
            <person name="Zinder S.H."/>
            <person name="Lander E."/>
            <person name="Metcalf W.W."/>
            <person name="Birren B."/>
        </authorList>
    </citation>
    <scope>NUCLEOTIDE SEQUENCE [LARGE SCALE GENOMIC DNA]</scope>
    <source>
        <strain evidence="3">ATCC 35395 / DSM 2834 / JCM 12185 / C2A</strain>
    </source>
</reference>
<name>Q8TPH6_METAC</name>
<dbReference type="KEGG" id="mac:MA_1936"/>
<dbReference type="PROSITE" id="PS50005">
    <property type="entry name" value="TPR"/>
    <property type="match status" value="2"/>
</dbReference>
<feature type="repeat" description="TPR" evidence="1">
    <location>
        <begin position="331"/>
        <end position="364"/>
    </location>
</feature>
<dbReference type="InterPro" id="IPR019734">
    <property type="entry name" value="TPR_rpt"/>
</dbReference>
<keyword evidence="3" id="KW-1185">Reference proteome</keyword>
<dbReference type="AlphaFoldDB" id="Q8TPH6"/>
<dbReference type="InParanoid" id="Q8TPH6"/>
<organism evidence="2 3">
    <name type="scientific">Methanosarcina acetivorans (strain ATCC 35395 / DSM 2834 / JCM 12185 / C2A)</name>
    <dbReference type="NCBI Taxonomy" id="188937"/>
    <lineage>
        <taxon>Archaea</taxon>
        <taxon>Methanobacteriati</taxon>
        <taxon>Methanobacteriota</taxon>
        <taxon>Stenosarchaea group</taxon>
        <taxon>Methanomicrobia</taxon>
        <taxon>Methanosarcinales</taxon>
        <taxon>Methanosarcinaceae</taxon>
        <taxon>Methanosarcina</taxon>
    </lineage>
</organism>
<proteinExistence type="predicted"/>
<keyword evidence="1" id="KW-0802">TPR repeat</keyword>
<evidence type="ECO:0000313" key="3">
    <source>
        <dbReference type="Proteomes" id="UP000002487"/>
    </source>
</evidence>